<feature type="transmembrane region" description="Helical" evidence="3">
    <location>
        <begin position="514"/>
        <end position="533"/>
    </location>
</feature>
<proteinExistence type="predicted"/>
<accession>A0A7R8UL74</accession>
<reference evidence="5 6" key="1">
    <citation type="submission" date="2020-11" db="EMBL/GenBank/DDBJ databases">
        <authorList>
            <person name="Wallbank WR R."/>
            <person name="Pardo Diaz C."/>
            <person name="Kozak K."/>
            <person name="Martin S."/>
            <person name="Jiggins C."/>
            <person name="Moest M."/>
            <person name="Warren A I."/>
            <person name="Generalovic N T."/>
            <person name="Byers J.R.P. K."/>
            <person name="Montejo-Kovacevich G."/>
            <person name="Yen C E."/>
        </authorList>
    </citation>
    <scope>NUCLEOTIDE SEQUENCE [LARGE SCALE GENOMIC DNA]</scope>
</reference>
<dbReference type="EMBL" id="LR899010">
    <property type="protein sequence ID" value="CAD7082684.1"/>
    <property type="molecule type" value="Genomic_DNA"/>
</dbReference>
<keyword evidence="3" id="KW-0472">Membrane</keyword>
<evidence type="ECO:0000256" key="2">
    <source>
        <dbReference type="ARBA" id="ARBA00022737"/>
    </source>
</evidence>
<dbReference type="FunFam" id="3.80.10.10:FF:001164">
    <property type="entry name" value="GH01279p"/>
    <property type="match status" value="1"/>
</dbReference>
<dbReference type="GO" id="GO:0005615">
    <property type="term" value="C:extracellular space"/>
    <property type="evidence" value="ECO:0007669"/>
    <property type="project" value="TreeGrafter"/>
</dbReference>
<dbReference type="PROSITE" id="PS51450">
    <property type="entry name" value="LRR"/>
    <property type="match status" value="3"/>
</dbReference>
<feature type="chain" id="PRO_5031203281" evidence="4">
    <location>
        <begin position="22"/>
        <end position="564"/>
    </location>
</feature>
<sequence length="564" mass="64472">MWQQTFLGWTIAITCIRLLRSENVVLRCDEFFREYPSDFDFLNGEPPVDHFCTITGLHVNHRQQVMVDIGTPHRIYSAETITFMKFYDSSLLYVPEIIFAEFRHLQGLDISNSGIIDLSHNTFVSAIELTRLNLSRNDIKEMIGAVFLGATSLREIDLSYNRLSRLNEHTFSGLTSLSTLDLKGNQIIDVEDNLFGDNSMLQNVNLQGNHITHIGVGVFDKLKFLTSVDLSGNQLTEVDANIFKGSDSIHSIYLSGNHLKQLHLVVRDSLRILDAERNELQTININCTDFNVGPKNGTPCKSLENLRLSHNKFTNLKDVSHFVNLKELTFSYNYIGKVNISTFTKLKNLKKLDLKSTNLSGLTFGTFSQQENLKFLDISENNLGHLNLDIFLPYMYRNLEEFYVGGNNLSEISGRHKFSAFSSLRKLGLGRNLFNCSYLLQLVTVPYLHPDVDVRVLEANVSDDREHIHGIECTNRANLSKSSDTKDIMHHTLNPKDTLRQLRFHEDQLERHLLLMRCFTAFIAVLGLCIVVFKMAQFFTRNRNSLVNTISYRSTNTIRSEIDV</sequence>
<evidence type="ECO:0000313" key="5">
    <source>
        <dbReference type="EMBL" id="CAD7082684.1"/>
    </source>
</evidence>
<dbReference type="InterPro" id="IPR003591">
    <property type="entry name" value="Leu-rich_rpt_typical-subtyp"/>
</dbReference>
<feature type="signal peptide" evidence="4">
    <location>
        <begin position="1"/>
        <end position="21"/>
    </location>
</feature>
<organism evidence="5 6">
    <name type="scientific">Hermetia illucens</name>
    <name type="common">Black soldier fly</name>
    <dbReference type="NCBI Taxonomy" id="343691"/>
    <lineage>
        <taxon>Eukaryota</taxon>
        <taxon>Metazoa</taxon>
        <taxon>Ecdysozoa</taxon>
        <taxon>Arthropoda</taxon>
        <taxon>Hexapoda</taxon>
        <taxon>Insecta</taxon>
        <taxon>Pterygota</taxon>
        <taxon>Neoptera</taxon>
        <taxon>Endopterygota</taxon>
        <taxon>Diptera</taxon>
        <taxon>Brachycera</taxon>
        <taxon>Stratiomyomorpha</taxon>
        <taxon>Stratiomyidae</taxon>
        <taxon>Hermetiinae</taxon>
        <taxon>Hermetia</taxon>
    </lineage>
</organism>
<keyword evidence="4" id="KW-0732">Signal</keyword>
<name>A0A7R8UL74_HERIL</name>
<evidence type="ECO:0000256" key="1">
    <source>
        <dbReference type="ARBA" id="ARBA00022614"/>
    </source>
</evidence>
<evidence type="ECO:0000256" key="3">
    <source>
        <dbReference type="SAM" id="Phobius"/>
    </source>
</evidence>
<dbReference type="OMA" id="RSSIVFH"/>
<keyword evidence="2" id="KW-0677">Repeat</keyword>
<dbReference type="InParanoid" id="A0A7R8UL74"/>
<dbReference type="PANTHER" id="PTHR45712">
    <property type="entry name" value="AGAP008170-PA"/>
    <property type="match status" value="1"/>
</dbReference>
<evidence type="ECO:0000256" key="4">
    <source>
        <dbReference type="SAM" id="SignalP"/>
    </source>
</evidence>
<dbReference type="Pfam" id="PF13855">
    <property type="entry name" value="LRR_8"/>
    <property type="match status" value="3"/>
</dbReference>
<keyword evidence="3" id="KW-1133">Transmembrane helix</keyword>
<dbReference type="InterPro" id="IPR032675">
    <property type="entry name" value="LRR_dom_sf"/>
</dbReference>
<keyword evidence="1" id="KW-0433">Leucine-rich repeat</keyword>
<dbReference type="SUPFAM" id="SSF52058">
    <property type="entry name" value="L domain-like"/>
    <property type="match status" value="1"/>
</dbReference>
<protein>
    <submittedName>
        <fullName evidence="5">Uncharacterized protein</fullName>
    </submittedName>
</protein>
<dbReference type="AlphaFoldDB" id="A0A7R8UL74"/>
<evidence type="ECO:0000313" key="6">
    <source>
        <dbReference type="Proteomes" id="UP000594454"/>
    </source>
</evidence>
<keyword evidence="6" id="KW-1185">Reference proteome</keyword>
<dbReference type="Proteomes" id="UP000594454">
    <property type="component" value="Chromosome 2"/>
</dbReference>
<dbReference type="InterPro" id="IPR050333">
    <property type="entry name" value="SLRP"/>
</dbReference>
<gene>
    <name evidence="5" type="ORF">HERILL_LOCUS5701</name>
</gene>
<dbReference type="Gene3D" id="3.80.10.10">
    <property type="entry name" value="Ribonuclease Inhibitor"/>
    <property type="match status" value="2"/>
</dbReference>
<keyword evidence="3" id="KW-0812">Transmembrane</keyword>
<dbReference type="SMART" id="SM00369">
    <property type="entry name" value="LRR_TYP"/>
    <property type="match status" value="8"/>
</dbReference>
<dbReference type="PANTHER" id="PTHR45712:SF22">
    <property type="entry name" value="INSULIN-LIKE GROWTH FACTOR-BINDING PROTEIN COMPLEX ACID LABILE SUBUNIT"/>
    <property type="match status" value="1"/>
</dbReference>
<dbReference type="OrthoDB" id="6022531at2759"/>
<dbReference type="InterPro" id="IPR001611">
    <property type="entry name" value="Leu-rich_rpt"/>
</dbReference>